<evidence type="ECO:0000256" key="1">
    <source>
        <dbReference type="SAM" id="MobiDB-lite"/>
    </source>
</evidence>
<proteinExistence type="predicted"/>
<keyword evidence="4" id="KW-1185">Reference proteome</keyword>
<organism evidence="3 4">
    <name type="scientific">Orbilia ellipsospora</name>
    <dbReference type="NCBI Taxonomy" id="2528407"/>
    <lineage>
        <taxon>Eukaryota</taxon>
        <taxon>Fungi</taxon>
        <taxon>Dikarya</taxon>
        <taxon>Ascomycota</taxon>
        <taxon>Pezizomycotina</taxon>
        <taxon>Orbiliomycetes</taxon>
        <taxon>Orbiliales</taxon>
        <taxon>Orbiliaceae</taxon>
        <taxon>Orbilia</taxon>
    </lineage>
</organism>
<sequence>MRDRRATRGVFAGVDYTEGIVAGVFSRCACLGEVNCGYIVDMTVGGGGVDAVYDAVSVGRWVAALGFNVNGYLHASGGLLSFCNTRGGIWGIYFMLYCLHTVAVLYVRPALVVFEEAVAVFGAVEVALDFEDVAILEVVVFEEVELFEDVVLRFYSCCSFSVVDASNLFPFRRKRFPKSILPLEEVEDVFNAGAVVFVEAVGILVEVLVVAVVLVVVFVVVLVQVLGVFSGEVFAVVFATVAVVFLAEVFAVDLAIVFAVVFAVVLAVVFDVVFGVVFASVAALRWICWILRPAGFCAAARLSEPSSVPFASDDVTSSGSAKSNPSNVF</sequence>
<feature type="transmembrane region" description="Helical" evidence="2">
    <location>
        <begin position="200"/>
        <end position="226"/>
    </location>
</feature>
<dbReference type="AlphaFoldDB" id="A0AAV9WX33"/>
<feature type="transmembrane region" description="Helical" evidence="2">
    <location>
        <begin position="258"/>
        <end position="284"/>
    </location>
</feature>
<comment type="caution">
    <text evidence="3">The sequence shown here is derived from an EMBL/GenBank/DDBJ whole genome shotgun (WGS) entry which is preliminary data.</text>
</comment>
<keyword evidence="2" id="KW-0472">Membrane</keyword>
<accession>A0AAV9WX33</accession>
<dbReference type="Proteomes" id="UP001365542">
    <property type="component" value="Unassembled WGS sequence"/>
</dbReference>
<reference evidence="3 4" key="1">
    <citation type="submission" date="2019-10" db="EMBL/GenBank/DDBJ databases">
        <authorList>
            <person name="Palmer J.M."/>
        </authorList>
    </citation>
    <scope>NUCLEOTIDE SEQUENCE [LARGE SCALE GENOMIC DNA]</scope>
    <source>
        <strain evidence="3 4">TWF694</strain>
    </source>
</reference>
<name>A0AAV9WX33_9PEZI</name>
<feature type="transmembrane region" description="Helical" evidence="2">
    <location>
        <begin position="233"/>
        <end position="252"/>
    </location>
</feature>
<protein>
    <submittedName>
        <fullName evidence="3">Uncharacterized protein</fullName>
    </submittedName>
</protein>
<gene>
    <name evidence="3" type="ORF">TWF694_004014</name>
</gene>
<dbReference type="EMBL" id="JAVHJO010000014">
    <property type="protein sequence ID" value="KAK6528777.1"/>
    <property type="molecule type" value="Genomic_DNA"/>
</dbReference>
<evidence type="ECO:0000313" key="4">
    <source>
        <dbReference type="Proteomes" id="UP001365542"/>
    </source>
</evidence>
<feature type="transmembrane region" description="Helical" evidence="2">
    <location>
        <begin position="89"/>
        <end position="107"/>
    </location>
</feature>
<keyword evidence="2" id="KW-1133">Transmembrane helix</keyword>
<evidence type="ECO:0000256" key="2">
    <source>
        <dbReference type="SAM" id="Phobius"/>
    </source>
</evidence>
<evidence type="ECO:0000313" key="3">
    <source>
        <dbReference type="EMBL" id="KAK6528777.1"/>
    </source>
</evidence>
<feature type="compositionally biased region" description="Polar residues" evidence="1">
    <location>
        <begin position="314"/>
        <end position="329"/>
    </location>
</feature>
<feature type="region of interest" description="Disordered" evidence="1">
    <location>
        <begin position="310"/>
        <end position="329"/>
    </location>
</feature>
<keyword evidence="2" id="KW-0812">Transmembrane</keyword>